<proteinExistence type="predicted"/>
<dbReference type="InterPro" id="IPR050639">
    <property type="entry name" value="SSR_resolvase"/>
</dbReference>
<dbReference type="Pfam" id="PF00239">
    <property type="entry name" value="Resolvase"/>
    <property type="match status" value="1"/>
</dbReference>
<dbReference type="GO" id="GO:0003677">
    <property type="term" value="F:DNA binding"/>
    <property type="evidence" value="ECO:0007669"/>
    <property type="project" value="InterPro"/>
</dbReference>
<sequence length="466" mass="52818">MEELAKNGVETVFVRAPQAETPEERLLLQVQGMLAEYERAQILERSRRGKRHRAKQGEASVLSCAPYGFRYVKKTQERPGYYEIFEPEAAVVRKIYALYTGEGLAIGKITARLNAEGIPARKSGKRWERSSVWGILKNPAYRGTACFGKTKNAPRQRITRPMRLKGGRVSQRAATVDRPREEWIEIPVPAIVTSETFALAEERLRQNKQFSPRRTKVESLLQGLLYCRHCSYGLYRSSTRTSARMIYYYRCYGSDAYRHGGTPLCPQKPIRQDLLDPIVWGEVVRLLDDPSLIENELKRRQEAARHADPTQRRLEALKQEEIRLRNSMERLLTAYQEGLMSLEELRSRMPALKGRSQTVRDEALALEAMAIDPSATLKLADVLSSFRERLQKNAGTLDVSEKRRIMRLLVKEIAVGDDTLTIRHSIPVGRGPIAGGPAPEGPNIPSQPRSGESYALCPGRNLRHAL</sequence>
<evidence type="ECO:0000259" key="3">
    <source>
        <dbReference type="PROSITE" id="PS51737"/>
    </source>
</evidence>
<feature type="region of interest" description="Disordered" evidence="1">
    <location>
        <begin position="429"/>
        <end position="457"/>
    </location>
</feature>
<feature type="compositionally biased region" description="Low complexity" evidence="1">
    <location>
        <begin position="429"/>
        <end position="444"/>
    </location>
</feature>
<dbReference type="InterPro" id="IPR006119">
    <property type="entry name" value="Resolv_N"/>
</dbReference>
<dbReference type="PROSITE" id="PS51736">
    <property type="entry name" value="RECOMBINASES_3"/>
    <property type="match status" value="1"/>
</dbReference>
<dbReference type="Pfam" id="PF07508">
    <property type="entry name" value="Recombinase"/>
    <property type="match status" value="1"/>
</dbReference>
<dbReference type="InterPro" id="IPR025827">
    <property type="entry name" value="Zn_ribbon_recom_dom"/>
</dbReference>
<evidence type="ECO:0000313" key="5">
    <source>
        <dbReference type="Proteomes" id="UP000009374"/>
    </source>
</evidence>
<dbReference type="InterPro" id="IPR036162">
    <property type="entry name" value="Resolvase-like_N_sf"/>
</dbReference>
<dbReference type="Gene3D" id="3.90.1750.20">
    <property type="entry name" value="Putative Large Serine Recombinase, Chain B, Domain 2"/>
    <property type="match status" value="1"/>
</dbReference>
<dbReference type="Proteomes" id="UP000009374">
    <property type="component" value="Unassembled WGS sequence"/>
</dbReference>
<name>C6HTN0_9BACT</name>
<dbReference type="InterPro" id="IPR011109">
    <property type="entry name" value="DNA_bind_recombinase_dom"/>
</dbReference>
<evidence type="ECO:0000313" key="4">
    <source>
        <dbReference type="EMBL" id="EES53995.1"/>
    </source>
</evidence>
<dbReference type="PROSITE" id="PS51737">
    <property type="entry name" value="RECOMBINASE_DNA_BIND"/>
    <property type="match status" value="1"/>
</dbReference>
<dbReference type="AlphaFoldDB" id="C6HTN0"/>
<gene>
    <name evidence="4" type="ORF">UBAL3_24060013</name>
</gene>
<accession>C6HTN0</accession>
<evidence type="ECO:0000259" key="2">
    <source>
        <dbReference type="PROSITE" id="PS51736"/>
    </source>
</evidence>
<dbReference type="PANTHER" id="PTHR30461">
    <property type="entry name" value="DNA-INVERTASE FROM LAMBDOID PROPHAGE"/>
    <property type="match status" value="1"/>
</dbReference>
<feature type="domain" description="Recombinase" evidence="3">
    <location>
        <begin position="66"/>
        <end position="210"/>
    </location>
</feature>
<organism evidence="4 5">
    <name type="scientific">Leptospirillum ferrodiazotrophum</name>
    <dbReference type="NCBI Taxonomy" id="412449"/>
    <lineage>
        <taxon>Bacteria</taxon>
        <taxon>Pseudomonadati</taxon>
        <taxon>Nitrospirota</taxon>
        <taxon>Nitrospiria</taxon>
        <taxon>Nitrospirales</taxon>
        <taxon>Nitrospiraceae</taxon>
        <taxon>Leptospirillum</taxon>
    </lineage>
</organism>
<protein>
    <submittedName>
        <fullName evidence="4">Putative site-specific recombinase</fullName>
    </submittedName>
</protein>
<reference evidence="4 5" key="1">
    <citation type="journal article" date="2009" name="Appl. Environ. Microbiol.">
        <title>Community genomic and proteomic analyses of chemoautotrophic iron-oxidizing "Leptospirillum rubarum" (Group II) and "Leptospirillum ferrodiazotrophum" (Group III) bacteria in acid mine drainage biofilms.</title>
        <authorList>
            <person name="Goltsman D.S."/>
            <person name="Denef V.J."/>
            <person name="Singer S.W."/>
            <person name="VerBerkmoes N.C."/>
            <person name="Lefsrud M."/>
            <person name="Mueller R.S."/>
            <person name="Dick G.J."/>
            <person name="Sun C.L."/>
            <person name="Wheeler K.E."/>
            <person name="Zemla A."/>
            <person name="Baker B.J."/>
            <person name="Hauser L."/>
            <person name="Land M."/>
            <person name="Shah M.B."/>
            <person name="Thelen M.P."/>
            <person name="Hettich R.L."/>
            <person name="Banfield J.F."/>
        </authorList>
    </citation>
    <scope>NUCLEOTIDE SEQUENCE [LARGE SCALE GENOMIC DNA]</scope>
</reference>
<evidence type="ECO:0000256" key="1">
    <source>
        <dbReference type="SAM" id="MobiDB-lite"/>
    </source>
</evidence>
<dbReference type="GO" id="GO:0000150">
    <property type="term" value="F:DNA strand exchange activity"/>
    <property type="evidence" value="ECO:0007669"/>
    <property type="project" value="InterPro"/>
</dbReference>
<dbReference type="PANTHER" id="PTHR30461:SF23">
    <property type="entry name" value="DNA RECOMBINASE-RELATED"/>
    <property type="match status" value="1"/>
</dbReference>
<dbReference type="SUPFAM" id="SSF53041">
    <property type="entry name" value="Resolvase-like"/>
    <property type="match status" value="1"/>
</dbReference>
<feature type="domain" description="Resolvase/invertase-type recombinase catalytic" evidence="2">
    <location>
        <begin position="1"/>
        <end position="57"/>
    </location>
</feature>
<keyword evidence="5" id="KW-1185">Reference proteome</keyword>
<dbReference type="InterPro" id="IPR038109">
    <property type="entry name" value="DNA_bind_recomb_sf"/>
</dbReference>
<dbReference type="Pfam" id="PF13408">
    <property type="entry name" value="Zn_ribbon_recom"/>
    <property type="match status" value="1"/>
</dbReference>
<dbReference type="EMBL" id="GG693851">
    <property type="protein sequence ID" value="EES53995.1"/>
    <property type="molecule type" value="Genomic_DNA"/>
</dbReference>